<organism evidence="1 2">
    <name type="scientific">Nocardiopsis exhalans</name>
    <dbReference type="NCBI Taxonomy" id="163604"/>
    <lineage>
        <taxon>Bacteria</taxon>
        <taxon>Bacillati</taxon>
        <taxon>Actinomycetota</taxon>
        <taxon>Actinomycetes</taxon>
        <taxon>Streptosporangiales</taxon>
        <taxon>Nocardiopsidaceae</taxon>
        <taxon>Nocardiopsis</taxon>
    </lineage>
</organism>
<name>A0ABY5D0V9_9ACTN</name>
<gene>
    <name evidence="1" type="ORF">NE857_17380</name>
</gene>
<dbReference type="RefSeq" id="WP_254416720.1">
    <property type="nucleotide sequence ID" value="NZ_BAAAJB010000051.1"/>
</dbReference>
<keyword evidence="2" id="KW-1185">Reference proteome</keyword>
<dbReference type="Proteomes" id="UP001055940">
    <property type="component" value="Chromosome"/>
</dbReference>
<reference evidence="1" key="1">
    <citation type="submission" date="2022-06" db="EMBL/GenBank/DDBJ databases">
        <authorList>
            <person name="Ping M."/>
        </authorList>
    </citation>
    <scope>NUCLEOTIDE SEQUENCE</scope>
    <source>
        <strain evidence="1">JCM11759T</strain>
    </source>
</reference>
<dbReference type="EMBL" id="CP099837">
    <property type="protein sequence ID" value="USY17133.1"/>
    <property type="molecule type" value="Genomic_DNA"/>
</dbReference>
<evidence type="ECO:0000313" key="1">
    <source>
        <dbReference type="EMBL" id="USY17133.1"/>
    </source>
</evidence>
<protein>
    <submittedName>
        <fullName evidence="1">Uncharacterized protein</fullName>
    </submittedName>
</protein>
<evidence type="ECO:0000313" key="2">
    <source>
        <dbReference type="Proteomes" id="UP001055940"/>
    </source>
</evidence>
<sequence length="66" mass="7092">MLIRTLCRGCLGSGTQVQVLPYTPRHLPPAQTLIPRPCPHCAGDGHHHLAATHRPTLGHTPDTDGI</sequence>
<accession>A0ABY5D0V9</accession>
<proteinExistence type="predicted"/>